<dbReference type="WBParaSite" id="PS1159_v2.g6983.t1">
    <property type="protein sequence ID" value="PS1159_v2.g6983.t1"/>
    <property type="gene ID" value="PS1159_v2.g6983"/>
</dbReference>
<sequence>MHVANLIILFNLIYSVTGLQNVCYQGNLKFGDEPCLRNTLKEIPADVLEGKIHCKEIACMPYLKSFEAHICFQQKVTEIKYIILYNDGKKKSFEIPVFEEKESYMLKRVAISGTTPTNSHITLRLISGELAYRLAFNYKDLGVKNDHILAQRLGPNNRVFWQPFIKYDKYFIIDYENGDFSENFEEYHNNSVQNYPPHDEEVSSSKESTIECSDWSNAISEKTTTALVPPTAEIIPTEGTNESNILIYLIIAIIFIILLFCYATIALPVFCYLNQKKKSFALNDVAVVNDSKVASLEQQQQHTAIQVLIEPPLPELPSRNFNEEIRNANVAPIEQPQISQLLPQPFSQLPNSMITPPPSYRTNESVQAFSHVLMGFVHYMNNTLGIRNNLNIQRPSDIVEMQALTRQSHNDLAFV</sequence>
<accession>A0AC35GPX1</accession>
<reference evidence="2" key="1">
    <citation type="submission" date="2022-11" db="UniProtKB">
        <authorList>
            <consortium name="WormBaseParasite"/>
        </authorList>
    </citation>
    <scope>IDENTIFICATION</scope>
</reference>
<protein>
    <submittedName>
        <fullName evidence="2">Uncharacterized protein</fullName>
    </submittedName>
</protein>
<evidence type="ECO:0000313" key="1">
    <source>
        <dbReference type="Proteomes" id="UP000887580"/>
    </source>
</evidence>
<dbReference type="Proteomes" id="UP000887580">
    <property type="component" value="Unplaced"/>
</dbReference>
<name>A0AC35GPX1_9BILA</name>
<organism evidence="1 2">
    <name type="scientific">Panagrolaimus sp. PS1159</name>
    <dbReference type="NCBI Taxonomy" id="55785"/>
    <lineage>
        <taxon>Eukaryota</taxon>
        <taxon>Metazoa</taxon>
        <taxon>Ecdysozoa</taxon>
        <taxon>Nematoda</taxon>
        <taxon>Chromadorea</taxon>
        <taxon>Rhabditida</taxon>
        <taxon>Tylenchina</taxon>
        <taxon>Panagrolaimomorpha</taxon>
        <taxon>Panagrolaimoidea</taxon>
        <taxon>Panagrolaimidae</taxon>
        <taxon>Panagrolaimus</taxon>
    </lineage>
</organism>
<proteinExistence type="predicted"/>
<evidence type="ECO:0000313" key="2">
    <source>
        <dbReference type="WBParaSite" id="PS1159_v2.g6983.t1"/>
    </source>
</evidence>